<evidence type="ECO:0000313" key="6">
    <source>
        <dbReference type="EMBL" id="CCQ46053.1"/>
    </source>
</evidence>
<dbReference type="GO" id="GO:0003700">
    <property type="term" value="F:DNA-binding transcription factor activity"/>
    <property type="evidence" value="ECO:0007669"/>
    <property type="project" value="InterPro"/>
</dbReference>
<gene>
    <name evidence="6" type="primary">merR</name>
    <name evidence="6" type="ORF">ARTSIC4J27_2013</name>
</gene>
<evidence type="ECO:0000256" key="2">
    <source>
        <dbReference type="ARBA" id="ARBA00023125"/>
    </source>
</evidence>
<dbReference type="STRING" id="861266.ARTSIC4J27_2013"/>
<dbReference type="InterPro" id="IPR015358">
    <property type="entry name" value="Tscrpt_reg_MerR_DNA-bd"/>
</dbReference>
<feature type="coiled-coil region" evidence="4">
    <location>
        <begin position="81"/>
        <end position="111"/>
    </location>
</feature>
<comment type="caution">
    <text evidence="6">The sequence shown here is derived from an EMBL/GenBank/DDBJ whole genome shotgun (WGS) entry which is preliminary data.</text>
</comment>
<reference evidence="7" key="1">
    <citation type="journal article" date="2014" name="Genome Announc.">
        <title>Genome Sequence of Arthrobacter siccitolerans 4J27, a Xeroprotectant-Producing Desiccation-Tolerant Microorganism.</title>
        <authorList>
            <person name="Manzanera M."/>
            <person name="Santa-Cruz-Calvo L."/>
            <person name="Vilchez J.I."/>
            <person name="Garcia-Fontana C."/>
            <person name="Silva-Castro G.A."/>
            <person name="Calvo C."/>
            <person name="Gonzalez-Lopez J."/>
        </authorList>
    </citation>
    <scope>NUCLEOTIDE SEQUENCE [LARGE SCALE GENOMIC DNA]</scope>
    <source>
        <strain evidence="7">4J27</strain>
    </source>
</reference>
<dbReference type="PRINTS" id="PR00040">
    <property type="entry name" value="HTHMERR"/>
</dbReference>
<dbReference type="PROSITE" id="PS50937">
    <property type="entry name" value="HTH_MERR_2"/>
    <property type="match status" value="1"/>
</dbReference>
<dbReference type="Pfam" id="PF00376">
    <property type="entry name" value="MerR"/>
    <property type="match status" value="1"/>
</dbReference>
<keyword evidence="3" id="KW-0804">Transcription</keyword>
<dbReference type="PANTHER" id="PTHR30204">
    <property type="entry name" value="REDOX-CYCLING DRUG-SENSING TRANSCRIPTIONAL ACTIVATOR SOXR"/>
    <property type="match status" value="1"/>
</dbReference>
<evidence type="ECO:0000256" key="4">
    <source>
        <dbReference type="SAM" id="Coils"/>
    </source>
</evidence>
<dbReference type="Pfam" id="PF09278">
    <property type="entry name" value="MerR-DNA-bind"/>
    <property type="match status" value="1"/>
</dbReference>
<dbReference type="CDD" id="cd04770">
    <property type="entry name" value="HTH_HMRTR"/>
    <property type="match status" value="1"/>
</dbReference>
<organism evidence="6 7">
    <name type="scientific">Pseudarthrobacter siccitolerans</name>
    <dbReference type="NCBI Taxonomy" id="861266"/>
    <lineage>
        <taxon>Bacteria</taxon>
        <taxon>Bacillati</taxon>
        <taxon>Actinomycetota</taxon>
        <taxon>Actinomycetes</taxon>
        <taxon>Micrococcales</taxon>
        <taxon>Micrococcaceae</taxon>
        <taxon>Pseudarthrobacter</taxon>
    </lineage>
</organism>
<dbReference type="Gene3D" id="1.10.1660.10">
    <property type="match status" value="1"/>
</dbReference>
<keyword evidence="4" id="KW-0175">Coiled coil</keyword>
<evidence type="ECO:0000259" key="5">
    <source>
        <dbReference type="PROSITE" id="PS50937"/>
    </source>
</evidence>
<dbReference type="RefSeq" id="WP_050055008.1">
    <property type="nucleotide sequence ID" value="NZ_CAQI01000042.1"/>
</dbReference>
<dbReference type="AlphaFoldDB" id="A0A024H238"/>
<evidence type="ECO:0000313" key="7">
    <source>
        <dbReference type="Proteomes" id="UP000035722"/>
    </source>
</evidence>
<evidence type="ECO:0000256" key="3">
    <source>
        <dbReference type="ARBA" id="ARBA00023163"/>
    </source>
</evidence>
<keyword evidence="2" id="KW-0238">DNA-binding</keyword>
<name>A0A024H238_9MICC</name>
<dbReference type="SUPFAM" id="SSF46955">
    <property type="entry name" value="Putative DNA-binding domain"/>
    <property type="match status" value="1"/>
</dbReference>
<dbReference type="OrthoDB" id="5242095at2"/>
<feature type="domain" description="HTH merR-type" evidence="5">
    <location>
        <begin position="1"/>
        <end position="69"/>
    </location>
</feature>
<keyword evidence="1" id="KW-0805">Transcription regulation</keyword>
<sequence length="129" mass="14541">MRIGELAELSGTTAKTLRFYEEQRLLLAADRTPSGYRDYGPEAVARIHFVHRGQAAGLTLAQIRQILDIRDGGSAPCEHVRDLLDSRLSDIERQIEQLTALRDTIISLRDDAAHPDPDRCDPDQVCRYL</sequence>
<dbReference type="GO" id="GO:0003677">
    <property type="term" value="F:DNA binding"/>
    <property type="evidence" value="ECO:0007669"/>
    <property type="project" value="UniProtKB-KW"/>
</dbReference>
<dbReference type="InterPro" id="IPR009061">
    <property type="entry name" value="DNA-bd_dom_put_sf"/>
</dbReference>
<dbReference type="InterPro" id="IPR047057">
    <property type="entry name" value="MerR_fam"/>
</dbReference>
<protein>
    <submittedName>
        <fullName evidence="6">MerR regulatory family protein</fullName>
    </submittedName>
</protein>
<accession>A0A024H238</accession>
<dbReference type="EMBL" id="CAQI01000042">
    <property type="protein sequence ID" value="CCQ46053.1"/>
    <property type="molecule type" value="Genomic_DNA"/>
</dbReference>
<dbReference type="Proteomes" id="UP000035722">
    <property type="component" value="Unassembled WGS sequence"/>
</dbReference>
<keyword evidence="7" id="KW-1185">Reference proteome</keyword>
<dbReference type="SMART" id="SM00422">
    <property type="entry name" value="HTH_MERR"/>
    <property type="match status" value="1"/>
</dbReference>
<proteinExistence type="predicted"/>
<dbReference type="InterPro" id="IPR000551">
    <property type="entry name" value="MerR-type_HTH_dom"/>
</dbReference>
<dbReference type="PANTHER" id="PTHR30204:SF94">
    <property type="entry name" value="HEAVY METAL-DEPENDENT TRANSCRIPTIONAL REGULATOR HI_0293-RELATED"/>
    <property type="match status" value="1"/>
</dbReference>
<evidence type="ECO:0000256" key="1">
    <source>
        <dbReference type="ARBA" id="ARBA00023015"/>
    </source>
</evidence>